<dbReference type="EMBL" id="VFJB01000008">
    <property type="protein sequence ID" value="KAA0257345.1"/>
    <property type="molecule type" value="Genomic_DNA"/>
</dbReference>
<dbReference type="Gene3D" id="3.40.50.720">
    <property type="entry name" value="NAD(P)-binding Rossmann-like Domain"/>
    <property type="match status" value="1"/>
</dbReference>
<evidence type="ECO:0000313" key="3">
    <source>
        <dbReference type="Proteomes" id="UP000322876"/>
    </source>
</evidence>
<accession>A0A5A8F204</accession>
<dbReference type="InterPro" id="IPR036291">
    <property type="entry name" value="NAD(P)-bd_dom_sf"/>
</dbReference>
<evidence type="ECO:0000313" key="2">
    <source>
        <dbReference type="EMBL" id="KAA0257345.1"/>
    </source>
</evidence>
<dbReference type="AlphaFoldDB" id="A0A5A8F204"/>
<feature type="domain" description="NAD-dependent epimerase/dehydratase" evidence="1">
    <location>
        <begin position="3"/>
        <end position="189"/>
    </location>
</feature>
<dbReference type="PANTHER" id="PTHR43245">
    <property type="entry name" value="BIFUNCTIONAL POLYMYXIN RESISTANCE PROTEIN ARNA"/>
    <property type="match status" value="1"/>
</dbReference>
<gene>
    <name evidence="2" type="ORF">FHQ18_09875</name>
</gene>
<proteinExistence type="predicted"/>
<protein>
    <submittedName>
        <fullName evidence="2">NAD-dependent epimerase/dehydratase family protein</fullName>
    </submittedName>
</protein>
<name>A0A5A8F204_9BACT</name>
<keyword evidence="3" id="KW-1185">Reference proteome</keyword>
<sequence>MYLITGATGFIGKNLIEKLSPDEFYVMGRRNVGFANFIPFDIASDKEIVIPEDINTVIHIAGCTKTINKQDYFKVNVEWSKKLIEASVKAGVKRFILVSSQAAAGNRAVKEDDECEPVSIYGKSKLLAEKEVLKYKDKICIVIVRPPAVFGPYDSDFFKTFKMVKSGIAPIVKNSKFSYVFVKDLVYSILELTKVDVTSGEIFFVSADNPILQTDFMNIIAKIMQKNIKFVKIPEMIAFVFAFLNEIKAKIVGKADIFSIDKVREIVAGNWICDNSKIKKFIKYRETPIEVALEETYIWYKENKWL</sequence>
<dbReference type="Proteomes" id="UP000322876">
    <property type="component" value="Unassembled WGS sequence"/>
</dbReference>
<evidence type="ECO:0000259" key="1">
    <source>
        <dbReference type="Pfam" id="PF01370"/>
    </source>
</evidence>
<dbReference type="InterPro" id="IPR001509">
    <property type="entry name" value="Epimerase_deHydtase"/>
</dbReference>
<organism evidence="2 3">
    <name type="scientific">Deferribacter autotrophicus</name>
    <dbReference type="NCBI Taxonomy" id="500465"/>
    <lineage>
        <taxon>Bacteria</taxon>
        <taxon>Pseudomonadati</taxon>
        <taxon>Deferribacterota</taxon>
        <taxon>Deferribacteres</taxon>
        <taxon>Deferribacterales</taxon>
        <taxon>Deferribacteraceae</taxon>
        <taxon>Deferribacter</taxon>
    </lineage>
</organism>
<dbReference type="OrthoDB" id="1490291at2"/>
<dbReference type="InterPro" id="IPR050177">
    <property type="entry name" value="Lipid_A_modif_metabolic_enz"/>
</dbReference>
<dbReference type="Pfam" id="PF01370">
    <property type="entry name" value="Epimerase"/>
    <property type="match status" value="1"/>
</dbReference>
<reference evidence="2 3" key="1">
    <citation type="submission" date="2019-06" db="EMBL/GenBank/DDBJ databases">
        <title>Genomic insights into carbon and energy metabolism of Deferribacter autotrophicus revealed new metabolic traits in the phylum Deferribacteres.</title>
        <authorList>
            <person name="Slobodkin A.I."/>
            <person name="Slobodkina G.B."/>
            <person name="Allioux M."/>
            <person name="Alain K."/>
            <person name="Jebbar M."/>
            <person name="Shadrin V."/>
            <person name="Kublanov I.V."/>
            <person name="Toshchakov S.V."/>
            <person name="Bonch-Osmolovskaya E.A."/>
        </authorList>
    </citation>
    <scope>NUCLEOTIDE SEQUENCE [LARGE SCALE GENOMIC DNA]</scope>
    <source>
        <strain evidence="2 3">SL50</strain>
    </source>
</reference>
<comment type="caution">
    <text evidence="2">The sequence shown here is derived from an EMBL/GenBank/DDBJ whole genome shotgun (WGS) entry which is preliminary data.</text>
</comment>
<dbReference type="PANTHER" id="PTHR43245:SF55">
    <property type="entry name" value="NAD(P)-BINDING DOMAIN-CONTAINING PROTEIN"/>
    <property type="match status" value="1"/>
</dbReference>
<dbReference type="SUPFAM" id="SSF51735">
    <property type="entry name" value="NAD(P)-binding Rossmann-fold domains"/>
    <property type="match status" value="1"/>
</dbReference>